<keyword evidence="5" id="KW-0107">Calcium channel</keyword>
<dbReference type="GO" id="GO:0005891">
    <property type="term" value="C:voltage-gated calcium channel complex"/>
    <property type="evidence" value="ECO:0007669"/>
    <property type="project" value="TreeGrafter"/>
</dbReference>
<evidence type="ECO:0000256" key="6">
    <source>
        <dbReference type="ARBA" id="ARBA00022692"/>
    </source>
</evidence>
<dbReference type="Pfam" id="PF00520">
    <property type="entry name" value="Ion_trans"/>
    <property type="match status" value="1"/>
</dbReference>
<evidence type="ECO:0000256" key="11">
    <source>
        <dbReference type="ARBA" id="ARBA00023136"/>
    </source>
</evidence>
<dbReference type="InterPro" id="IPR002048">
    <property type="entry name" value="EF_hand_dom"/>
</dbReference>
<feature type="transmembrane region" description="Helical" evidence="14">
    <location>
        <begin position="175"/>
        <end position="198"/>
    </location>
</feature>
<dbReference type="GO" id="GO:0005509">
    <property type="term" value="F:calcium ion binding"/>
    <property type="evidence" value="ECO:0007669"/>
    <property type="project" value="InterPro"/>
</dbReference>
<dbReference type="InterPro" id="IPR050599">
    <property type="entry name" value="VDCC_alpha-1_subunit"/>
</dbReference>
<organism evidence="16">
    <name type="scientific">Alexandrium catenella</name>
    <name type="common">Red tide dinoflagellate</name>
    <name type="synonym">Gonyaulax catenella</name>
    <dbReference type="NCBI Taxonomy" id="2925"/>
    <lineage>
        <taxon>Eukaryota</taxon>
        <taxon>Sar</taxon>
        <taxon>Alveolata</taxon>
        <taxon>Dinophyceae</taxon>
        <taxon>Gonyaulacales</taxon>
        <taxon>Pyrocystaceae</taxon>
        <taxon>Alexandrium</taxon>
    </lineage>
</organism>
<evidence type="ECO:0000256" key="10">
    <source>
        <dbReference type="ARBA" id="ARBA00023065"/>
    </source>
</evidence>
<dbReference type="InterPro" id="IPR018247">
    <property type="entry name" value="EF_Hand_1_Ca_BS"/>
</dbReference>
<keyword evidence="13" id="KW-0407">Ion channel</keyword>
<accession>A0A7S1QNK5</accession>
<sequence>MKDALARRQQKRPVFDTVFHQLNADFQEDLDRRKGHIANSFKFNTAIIVLILLNALVTGLEVDQYRGDSLEDRLIFFVADFGFFLIFFGEMLARLNQLGWDYFTDAWNVFDYSIIVLNCADLVITVNSQGSAGLKLASTLRCLRLLRVVRVIRGVKIFHNLWIIIQGILDSLRTVVWVGILLLIVTYCMAVALTTLLIGDRSAREHWRYCEQYVGTPWRSMWTVFQVITLDRWADIARPLGQVSPFALILLILTIIICTFGITNLILAVMVERVHTIMEESSAVQTKVLERTEFDVLKSMGEDFQLAELNADGELDFDEFQKILRSPAVVLKLRLLGMQYDEAESIFRIMDADKSGSVSPEEFVMGLQKLRGDARGQDLVALICCAQRQASRAVGLVERIKVLNAKADVIQERLDRIGSKMTGEILGRRVTAERNTQVWEMAKDRQDVIGTMDKCRQIDFPTLKEEKARYGILY</sequence>
<dbReference type="SUPFAM" id="SSF81324">
    <property type="entry name" value="Voltage-gated potassium channels"/>
    <property type="match status" value="1"/>
</dbReference>
<dbReference type="EMBL" id="HBGE01046884">
    <property type="protein sequence ID" value="CAD9143807.1"/>
    <property type="molecule type" value="Transcribed_RNA"/>
</dbReference>
<evidence type="ECO:0000256" key="8">
    <source>
        <dbReference type="ARBA" id="ARBA00022882"/>
    </source>
</evidence>
<dbReference type="Gene3D" id="1.20.120.350">
    <property type="entry name" value="Voltage-gated potassium channels. Chain C"/>
    <property type="match status" value="1"/>
</dbReference>
<gene>
    <name evidence="16" type="ORF">ACAT0790_LOCUS28297</name>
</gene>
<keyword evidence="10" id="KW-0406">Ion transport</keyword>
<dbReference type="PANTHER" id="PTHR45628">
    <property type="entry name" value="VOLTAGE-DEPENDENT CALCIUM CHANNEL TYPE A SUBUNIT ALPHA-1"/>
    <property type="match status" value="1"/>
</dbReference>
<dbReference type="PROSITE" id="PS50222">
    <property type="entry name" value="EF_HAND_2"/>
    <property type="match status" value="1"/>
</dbReference>
<dbReference type="SUPFAM" id="SSF47473">
    <property type="entry name" value="EF-hand"/>
    <property type="match status" value="1"/>
</dbReference>
<feature type="domain" description="EF-hand" evidence="15">
    <location>
        <begin position="338"/>
        <end position="373"/>
    </location>
</feature>
<evidence type="ECO:0000256" key="4">
    <source>
        <dbReference type="ARBA" id="ARBA00022568"/>
    </source>
</evidence>
<evidence type="ECO:0000256" key="5">
    <source>
        <dbReference type="ARBA" id="ARBA00022673"/>
    </source>
</evidence>
<dbReference type="GO" id="GO:0008331">
    <property type="term" value="F:high voltage-gated calcium channel activity"/>
    <property type="evidence" value="ECO:0007669"/>
    <property type="project" value="TreeGrafter"/>
</dbReference>
<keyword evidence="4" id="KW-0109">Calcium transport</keyword>
<evidence type="ECO:0000256" key="14">
    <source>
        <dbReference type="SAM" id="Phobius"/>
    </source>
</evidence>
<keyword evidence="9 14" id="KW-1133">Transmembrane helix</keyword>
<dbReference type="InterPro" id="IPR005821">
    <property type="entry name" value="Ion_trans_dom"/>
</dbReference>
<evidence type="ECO:0000256" key="9">
    <source>
        <dbReference type="ARBA" id="ARBA00022989"/>
    </source>
</evidence>
<evidence type="ECO:0000256" key="1">
    <source>
        <dbReference type="ARBA" id="ARBA00004141"/>
    </source>
</evidence>
<name>A0A7S1QNK5_ALECA</name>
<keyword evidence="12" id="KW-0325">Glycoprotein</keyword>
<dbReference type="PANTHER" id="PTHR45628:SF7">
    <property type="entry name" value="VOLTAGE-DEPENDENT CALCIUM CHANNEL TYPE A SUBUNIT ALPHA-1"/>
    <property type="match status" value="1"/>
</dbReference>
<feature type="transmembrane region" description="Helical" evidence="14">
    <location>
        <begin position="74"/>
        <end position="93"/>
    </location>
</feature>
<dbReference type="Gene3D" id="1.10.287.70">
    <property type="match status" value="1"/>
</dbReference>
<dbReference type="Pfam" id="PF13202">
    <property type="entry name" value="EF-hand_5"/>
    <property type="match status" value="1"/>
</dbReference>
<dbReference type="CDD" id="cd00051">
    <property type="entry name" value="EFh"/>
    <property type="match status" value="1"/>
</dbReference>
<evidence type="ECO:0000259" key="15">
    <source>
        <dbReference type="PROSITE" id="PS50222"/>
    </source>
</evidence>
<keyword evidence="11 14" id="KW-0472">Membrane</keyword>
<dbReference type="AlphaFoldDB" id="A0A7S1QNK5"/>
<dbReference type="InterPro" id="IPR027359">
    <property type="entry name" value="Volt_channel_dom_sf"/>
</dbReference>
<proteinExistence type="predicted"/>
<keyword evidence="6 14" id="KW-0812">Transmembrane</keyword>
<dbReference type="Gene3D" id="1.10.238.10">
    <property type="entry name" value="EF-hand"/>
    <property type="match status" value="1"/>
</dbReference>
<comment type="subcellular location">
    <subcellularLocation>
        <location evidence="1">Membrane</location>
        <topology evidence="1">Multi-pass membrane protein</topology>
    </subcellularLocation>
</comment>
<evidence type="ECO:0000256" key="13">
    <source>
        <dbReference type="ARBA" id="ARBA00023303"/>
    </source>
</evidence>
<protein>
    <recommendedName>
        <fullName evidence="15">EF-hand domain-containing protein</fullName>
    </recommendedName>
</protein>
<keyword evidence="7" id="KW-0106">Calcium</keyword>
<evidence type="ECO:0000313" key="16">
    <source>
        <dbReference type="EMBL" id="CAD9143807.1"/>
    </source>
</evidence>
<feature type="transmembrane region" description="Helical" evidence="14">
    <location>
        <begin position="246"/>
        <end position="271"/>
    </location>
</feature>
<dbReference type="SMART" id="SM00054">
    <property type="entry name" value="EFh"/>
    <property type="match status" value="2"/>
</dbReference>
<keyword evidence="2" id="KW-0813">Transport</keyword>
<dbReference type="GO" id="GO:0098703">
    <property type="term" value="P:calcium ion import across plasma membrane"/>
    <property type="evidence" value="ECO:0007669"/>
    <property type="project" value="TreeGrafter"/>
</dbReference>
<evidence type="ECO:0000256" key="2">
    <source>
        <dbReference type="ARBA" id="ARBA00022448"/>
    </source>
</evidence>
<evidence type="ECO:0000256" key="3">
    <source>
        <dbReference type="ARBA" id="ARBA00022553"/>
    </source>
</evidence>
<keyword evidence="3" id="KW-0597">Phosphoprotein</keyword>
<evidence type="ECO:0000256" key="12">
    <source>
        <dbReference type="ARBA" id="ARBA00023180"/>
    </source>
</evidence>
<keyword evidence="8" id="KW-0851">Voltage-gated channel</keyword>
<reference evidence="16" key="1">
    <citation type="submission" date="2021-01" db="EMBL/GenBank/DDBJ databases">
        <authorList>
            <person name="Corre E."/>
            <person name="Pelletier E."/>
            <person name="Niang G."/>
            <person name="Scheremetjew M."/>
            <person name="Finn R."/>
            <person name="Kale V."/>
            <person name="Holt S."/>
            <person name="Cochrane G."/>
            <person name="Meng A."/>
            <person name="Brown T."/>
            <person name="Cohen L."/>
        </authorList>
    </citation>
    <scope>NUCLEOTIDE SEQUENCE</scope>
    <source>
        <strain evidence="16">OF101</strain>
    </source>
</reference>
<feature type="transmembrane region" description="Helical" evidence="14">
    <location>
        <begin position="41"/>
        <end position="62"/>
    </location>
</feature>
<dbReference type="InterPro" id="IPR011992">
    <property type="entry name" value="EF-hand-dom_pair"/>
</dbReference>
<dbReference type="PROSITE" id="PS00018">
    <property type="entry name" value="EF_HAND_1"/>
    <property type="match status" value="1"/>
</dbReference>
<evidence type="ECO:0000256" key="7">
    <source>
        <dbReference type="ARBA" id="ARBA00022837"/>
    </source>
</evidence>